<sequence length="174" mass="19662">MTKALLDNTTHGIVGLLSTLLLTNHFRERLEVWEGPAMLLVAYLVASGIDADHFITARSLKLLDAINLPKRPFLHCSTIPLFVLIILLLTARYFKSLTTCLWLSVIFLAFASHHIRDSIRRGLWFCPFGSTNPTPYALYLLLTVFLPHITIILLSRIIYPKNPATIPQPEEITV</sequence>
<dbReference type="EMBL" id="AJVK01016561">
    <property type="status" value="NOT_ANNOTATED_CDS"/>
    <property type="molecule type" value="Genomic_DNA"/>
</dbReference>
<evidence type="ECO:0000256" key="3">
    <source>
        <dbReference type="ARBA" id="ARBA00022692"/>
    </source>
</evidence>
<keyword evidence="7" id="KW-1185">Reference proteome</keyword>
<accession>A0A1B0DLV0</accession>
<dbReference type="VEuPathDB" id="VectorBase:PPAI009340"/>
<protein>
    <recommendedName>
        <fullName evidence="2">Transmembrane protein 267</fullName>
    </recommendedName>
</protein>
<name>A0A1B0DLV0_PHLPP</name>
<dbReference type="VEuPathDB" id="VectorBase:PPAPM1_007486"/>
<evidence type="ECO:0000256" key="1">
    <source>
        <dbReference type="ARBA" id="ARBA00004141"/>
    </source>
</evidence>
<dbReference type="EnsemblMetazoa" id="PPAI009340-RA">
    <property type="protein sequence ID" value="PPAI009340-PA"/>
    <property type="gene ID" value="PPAI009340"/>
</dbReference>
<dbReference type="InterPro" id="IPR026572">
    <property type="entry name" value="TMEM267"/>
</dbReference>
<reference evidence="6" key="1">
    <citation type="submission" date="2022-08" db="UniProtKB">
        <authorList>
            <consortium name="EnsemblMetazoa"/>
        </authorList>
    </citation>
    <scope>IDENTIFICATION</scope>
    <source>
        <strain evidence="6">Israel</strain>
    </source>
</reference>
<dbReference type="PANTHER" id="PTHR13628:SF1">
    <property type="entry name" value="TRANSMEMBRANE PROTEIN 267"/>
    <property type="match status" value="1"/>
</dbReference>
<evidence type="ECO:0000256" key="2">
    <source>
        <dbReference type="ARBA" id="ARBA00013977"/>
    </source>
</evidence>
<organism evidence="6 7">
    <name type="scientific">Phlebotomus papatasi</name>
    <name type="common">Sandfly</name>
    <dbReference type="NCBI Taxonomy" id="29031"/>
    <lineage>
        <taxon>Eukaryota</taxon>
        <taxon>Metazoa</taxon>
        <taxon>Ecdysozoa</taxon>
        <taxon>Arthropoda</taxon>
        <taxon>Hexapoda</taxon>
        <taxon>Insecta</taxon>
        <taxon>Pterygota</taxon>
        <taxon>Neoptera</taxon>
        <taxon>Endopterygota</taxon>
        <taxon>Diptera</taxon>
        <taxon>Nematocera</taxon>
        <taxon>Psychodoidea</taxon>
        <taxon>Psychodidae</taxon>
        <taxon>Phlebotomus</taxon>
        <taxon>Phlebotomus</taxon>
    </lineage>
</organism>
<evidence type="ECO:0000313" key="6">
    <source>
        <dbReference type="EnsemblMetazoa" id="PPAI009340-PA"/>
    </source>
</evidence>
<dbReference type="PANTHER" id="PTHR13628">
    <property type="entry name" value="TRANSMEMBRANE PROTEIN 267"/>
    <property type="match status" value="1"/>
</dbReference>
<dbReference type="AlphaFoldDB" id="A0A1B0DLV0"/>
<keyword evidence="4" id="KW-1133">Transmembrane helix</keyword>
<keyword evidence="5" id="KW-0472">Membrane</keyword>
<evidence type="ECO:0000256" key="5">
    <source>
        <dbReference type="ARBA" id="ARBA00023136"/>
    </source>
</evidence>
<dbReference type="GO" id="GO:0016020">
    <property type="term" value="C:membrane"/>
    <property type="evidence" value="ECO:0007669"/>
    <property type="project" value="UniProtKB-SubCell"/>
</dbReference>
<proteinExistence type="predicted"/>
<comment type="subcellular location">
    <subcellularLocation>
        <location evidence="1">Membrane</location>
        <topology evidence="1">Multi-pass membrane protein</topology>
    </subcellularLocation>
</comment>
<evidence type="ECO:0000256" key="4">
    <source>
        <dbReference type="ARBA" id="ARBA00022989"/>
    </source>
</evidence>
<dbReference type="Proteomes" id="UP000092462">
    <property type="component" value="Unassembled WGS sequence"/>
</dbReference>
<evidence type="ECO:0000313" key="7">
    <source>
        <dbReference type="Proteomes" id="UP000092462"/>
    </source>
</evidence>
<keyword evidence="3" id="KW-0812">Transmembrane</keyword>